<evidence type="ECO:0000256" key="3">
    <source>
        <dbReference type="ARBA" id="ARBA00022448"/>
    </source>
</evidence>
<dbReference type="EMBL" id="QQBB01000004">
    <property type="protein sequence ID" value="RDI59393.1"/>
    <property type="molecule type" value="Genomic_DNA"/>
</dbReference>
<organism evidence="9 10">
    <name type="scientific">Microvirga subterranea</name>
    <dbReference type="NCBI Taxonomy" id="186651"/>
    <lineage>
        <taxon>Bacteria</taxon>
        <taxon>Pseudomonadati</taxon>
        <taxon>Pseudomonadota</taxon>
        <taxon>Alphaproteobacteria</taxon>
        <taxon>Hyphomicrobiales</taxon>
        <taxon>Methylobacteriaceae</taxon>
        <taxon>Microvirga</taxon>
    </lineage>
</organism>
<comment type="similarity">
    <text evidence="2 8">Belongs to the 4-toluene sulfonate uptake permease (TSUP) (TC 2.A.102) family.</text>
</comment>
<keyword evidence="4 8" id="KW-1003">Cell membrane</keyword>
<evidence type="ECO:0000256" key="6">
    <source>
        <dbReference type="ARBA" id="ARBA00022989"/>
    </source>
</evidence>
<comment type="subcellular location">
    <subcellularLocation>
        <location evidence="1 8">Cell membrane</location>
        <topology evidence="1 8">Multi-pass membrane protein</topology>
    </subcellularLocation>
</comment>
<sequence>MGQWRMFDASIWFAIALTFFMAGVVKGVTGMGLPTVAMGVLGAIMAPVAAAALLIVPSFVTNVWQLASGPSFAALTRRLWPMMLGIVLGTVAGSSVLTSGQTRWTTAGLGAALAVYAAFTLLARQLSVPARQETWLSPLVGLTTGLITGGTGVFVIPAVPYLQALGLSKDELIQGLGLSFTVSTVALAVGLGWRGAFQLDGLALSSLAVAPALLGMWLGQAVRSRVSAETFRRWFLVCLLLLGIELVLKSIL</sequence>
<dbReference type="InterPro" id="IPR002781">
    <property type="entry name" value="TM_pro_TauE-like"/>
</dbReference>
<dbReference type="Proteomes" id="UP000254925">
    <property type="component" value="Unassembled WGS sequence"/>
</dbReference>
<evidence type="ECO:0000256" key="7">
    <source>
        <dbReference type="ARBA" id="ARBA00023136"/>
    </source>
</evidence>
<evidence type="ECO:0000256" key="4">
    <source>
        <dbReference type="ARBA" id="ARBA00022475"/>
    </source>
</evidence>
<feature type="transmembrane region" description="Helical" evidence="8">
    <location>
        <begin position="135"/>
        <end position="160"/>
    </location>
</feature>
<dbReference type="OrthoDB" id="9800873at2"/>
<evidence type="ECO:0000313" key="9">
    <source>
        <dbReference type="EMBL" id="RDI59393.1"/>
    </source>
</evidence>
<dbReference type="PANTHER" id="PTHR30269">
    <property type="entry name" value="TRANSMEMBRANE PROTEIN YFCA"/>
    <property type="match status" value="1"/>
</dbReference>
<feature type="transmembrane region" description="Helical" evidence="8">
    <location>
        <begin position="199"/>
        <end position="219"/>
    </location>
</feature>
<reference evidence="9 10" key="1">
    <citation type="submission" date="2018-07" db="EMBL/GenBank/DDBJ databases">
        <title>Genomic Encyclopedia of Type Strains, Phase IV (KMG-IV): sequencing the most valuable type-strain genomes for metagenomic binning, comparative biology and taxonomic classification.</title>
        <authorList>
            <person name="Goeker M."/>
        </authorList>
    </citation>
    <scope>NUCLEOTIDE SEQUENCE [LARGE SCALE GENOMIC DNA]</scope>
    <source>
        <strain evidence="9 10">DSM 14364</strain>
    </source>
</reference>
<evidence type="ECO:0000256" key="2">
    <source>
        <dbReference type="ARBA" id="ARBA00009142"/>
    </source>
</evidence>
<gene>
    <name evidence="9" type="ORF">DES45_104307</name>
</gene>
<evidence type="ECO:0000256" key="8">
    <source>
        <dbReference type="RuleBase" id="RU363041"/>
    </source>
</evidence>
<name>A0A370HLC4_9HYPH</name>
<accession>A0A370HLC4</accession>
<comment type="caution">
    <text evidence="9">The sequence shown here is derived from an EMBL/GenBank/DDBJ whole genome shotgun (WGS) entry which is preliminary data.</text>
</comment>
<keyword evidence="10" id="KW-1185">Reference proteome</keyword>
<feature type="transmembrane region" description="Helical" evidence="8">
    <location>
        <begin position="172"/>
        <end position="192"/>
    </location>
</feature>
<keyword evidence="5 8" id="KW-0812">Transmembrane</keyword>
<keyword evidence="7 8" id="KW-0472">Membrane</keyword>
<evidence type="ECO:0000256" key="1">
    <source>
        <dbReference type="ARBA" id="ARBA00004651"/>
    </source>
</evidence>
<evidence type="ECO:0000256" key="5">
    <source>
        <dbReference type="ARBA" id="ARBA00022692"/>
    </source>
</evidence>
<evidence type="ECO:0000313" key="10">
    <source>
        <dbReference type="Proteomes" id="UP000254925"/>
    </source>
</evidence>
<dbReference type="AlphaFoldDB" id="A0A370HLC4"/>
<protein>
    <recommendedName>
        <fullName evidence="8">Probable membrane transporter protein</fullName>
    </recommendedName>
</protein>
<keyword evidence="6 8" id="KW-1133">Transmembrane helix</keyword>
<dbReference type="InterPro" id="IPR052017">
    <property type="entry name" value="TSUP"/>
</dbReference>
<dbReference type="GO" id="GO:0005886">
    <property type="term" value="C:plasma membrane"/>
    <property type="evidence" value="ECO:0007669"/>
    <property type="project" value="UniProtKB-SubCell"/>
</dbReference>
<keyword evidence="3" id="KW-0813">Transport</keyword>
<feature type="transmembrane region" description="Helical" evidence="8">
    <location>
        <begin position="231"/>
        <end position="248"/>
    </location>
</feature>
<feature type="transmembrane region" description="Helical" evidence="8">
    <location>
        <begin position="79"/>
        <end position="98"/>
    </location>
</feature>
<dbReference type="Pfam" id="PF01925">
    <property type="entry name" value="TauE"/>
    <property type="match status" value="1"/>
</dbReference>
<feature type="transmembrane region" description="Helical" evidence="8">
    <location>
        <begin position="43"/>
        <end position="67"/>
    </location>
</feature>
<feature type="transmembrane region" description="Helical" evidence="8">
    <location>
        <begin position="104"/>
        <end position="123"/>
    </location>
</feature>
<dbReference type="PANTHER" id="PTHR30269:SF32">
    <property type="entry name" value="MEMBRANE TRANSPORTER PROTEIN-RELATED"/>
    <property type="match status" value="1"/>
</dbReference>
<proteinExistence type="inferred from homology"/>